<dbReference type="EMBL" id="BMFF01000004">
    <property type="protein sequence ID" value="GGD03839.1"/>
    <property type="molecule type" value="Genomic_DNA"/>
</dbReference>
<protein>
    <submittedName>
        <fullName evidence="2">3-oxoadipate enol-lactonase</fullName>
    </submittedName>
</protein>
<accession>A0ABQ1PTT6</accession>
<organism evidence="2 3">
    <name type="scientific">Halopseudomonas salina</name>
    <dbReference type="NCBI Taxonomy" id="1323744"/>
    <lineage>
        <taxon>Bacteria</taxon>
        <taxon>Pseudomonadati</taxon>
        <taxon>Pseudomonadota</taxon>
        <taxon>Gammaproteobacteria</taxon>
        <taxon>Pseudomonadales</taxon>
        <taxon>Pseudomonadaceae</taxon>
        <taxon>Halopseudomonas</taxon>
    </lineage>
</organism>
<feature type="domain" description="AB hydrolase-1" evidence="1">
    <location>
        <begin position="25"/>
        <end position="254"/>
    </location>
</feature>
<dbReference type="RefSeq" id="WP_150276806.1">
    <property type="nucleotide sequence ID" value="NZ_BMFF01000004.1"/>
</dbReference>
<proteinExistence type="predicted"/>
<dbReference type="Pfam" id="PF12697">
    <property type="entry name" value="Abhydrolase_6"/>
    <property type="match status" value="1"/>
</dbReference>
<dbReference type="InterPro" id="IPR000639">
    <property type="entry name" value="Epox_hydrolase-like"/>
</dbReference>
<dbReference type="SUPFAM" id="SSF53474">
    <property type="entry name" value="alpha/beta-Hydrolases"/>
    <property type="match status" value="1"/>
</dbReference>
<evidence type="ECO:0000313" key="3">
    <source>
        <dbReference type="Proteomes" id="UP000638188"/>
    </source>
</evidence>
<dbReference type="Gene3D" id="3.40.50.1820">
    <property type="entry name" value="alpha/beta hydrolase"/>
    <property type="match status" value="1"/>
</dbReference>
<comment type="caution">
    <text evidence="2">The sequence shown here is derived from an EMBL/GenBank/DDBJ whole genome shotgun (WGS) entry which is preliminary data.</text>
</comment>
<evidence type="ECO:0000313" key="2">
    <source>
        <dbReference type="EMBL" id="GGD03839.1"/>
    </source>
</evidence>
<gene>
    <name evidence="2" type="ORF">GCM10007418_23660</name>
</gene>
<dbReference type="PANTHER" id="PTHR43798">
    <property type="entry name" value="MONOACYLGLYCEROL LIPASE"/>
    <property type="match status" value="1"/>
</dbReference>
<name>A0ABQ1PTT6_9GAMM</name>
<dbReference type="Proteomes" id="UP000638188">
    <property type="component" value="Unassembled WGS sequence"/>
</dbReference>
<keyword evidence="3" id="KW-1185">Reference proteome</keyword>
<reference evidence="3" key="1">
    <citation type="journal article" date="2019" name="Int. J. Syst. Evol. Microbiol.">
        <title>The Global Catalogue of Microorganisms (GCM) 10K type strain sequencing project: providing services to taxonomists for standard genome sequencing and annotation.</title>
        <authorList>
            <consortium name="The Broad Institute Genomics Platform"/>
            <consortium name="The Broad Institute Genome Sequencing Center for Infectious Disease"/>
            <person name="Wu L."/>
            <person name="Ma J."/>
        </authorList>
    </citation>
    <scope>NUCLEOTIDE SEQUENCE [LARGE SCALE GENOMIC DNA]</scope>
    <source>
        <strain evidence="3">CGMCC 1.12482</strain>
    </source>
</reference>
<sequence>MPSIQINDTTIHYLRTGVAGGPRLLLSHSLFFDLSMFEPLIELLKDRFEIVAYDHRGQGASGRKGALDMDNLTRDAAALIAALDFGPCQVAGNSMGGFVALRLAARYPHLVAGCIVMGSSADLEHKLAAFEPLVEDLARNGPADHIDTLMHIMFGDDIFSDPAREPLLAHWRSKMLDLDTGIGAAARGVIHRQSVLPEIALLEVPLLVLAGEQDHAYSIELSQQIVDTSGHGDMYVIPGAGHSVALEAPEAVAQRIGDFAEA</sequence>
<dbReference type="InterPro" id="IPR050266">
    <property type="entry name" value="AB_hydrolase_sf"/>
</dbReference>
<dbReference type="PRINTS" id="PR00111">
    <property type="entry name" value="ABHYDROLASE"/>
</dbReference>
<evidence type="ECO:0000259" key="1">
    <source>
        <dbReference type="Pfam" id="PF12697"/>
    </source>
</evidence>
<dbReference type="InterPro" id="IPR000073">
    <property type="entry name" value="AB_hydrolase_1"/>
</dbReference>
<dbReference type="InterPro" id="IPR029058">
    <property type="entry name" value="AB_hydrolase_fold"/>
</dbReference>
<dbReference type="PRINTS" id="PR00412">
    <property type="entry name" value="EPOXHYDRLASE"/>
</dbReference>